<dbReference type="RefSeq" id="WP_305471722.1">
    <property type="nucleotide sequence ID" value="NZ_JAUYVT010000004.1"/>
</dbReference>
<feature type="transmembrane region" description="Helical" evidence="1">
    <location>
        <begin position="124"/>
        <end position="141"/>
    </location>
</feature>
<proteinExistence type="predicted"/>
<dbReference type="Pfam" id="PF10688">
    <property type="entry name" value="Imp-YgjV"/>
    <property type="match status" value="1"/>
</dbReference>
<protein>
    <submittedName>
        <fullName evidence="2">YgjV family protein</fullName>
    </submittedName>
</protein>
<feature type="transmembrane region" description="Helical" evidence="1">
    <location>
        <begin position="45"/>
        <end position="66"/>
    </location>
</feature>
<dbReference type="InterPro" id="IPR019629">
    <property type="entry name" value="Uncharacterised_HI1736/YgjV"/>
</dbReference>
<organism evidence="2 3">
    <name type="scientific">Pseudoalteromonas marina</name>
    <dbReference type="NCBI Taxonomy" id="267375"/>
    <lineage>
        <taxon>Bacteria</taxon>
        <taxon>Pseudomonadati</taxon>
        <taxon>Pseudomonadota</taxon>
        <taxon>Gammaproteobacteria</taxon>
        <taxon>Alteromonadales</taxon>
        <taxon>Pseudoalteromonadaceae</taxon>
        <taxon>Pseudoalteromonas</taxon>
    </lineage>
</organism>
<name>A0ABT9FCD0_9GAMM</name>
<keyword evidence="1" id="KW-1133">Transmembrane helix</keyword>
<sequence>MEHFGFVFVLANLFGFVSTCLFLYSDIQTDDKRLDFFYTLGNVSFIFHLFLMASFVPAITVILAVLRNVVIARYDKLFVRNFFVIVFLSVFFYAVFTVSDWWNALPALCSLLMTFGFLYTKANALTFVMVVCSVLWLIVGVCIDSYYVIFLELVSILLLFYRFLRVNRGVVFDGR</sequence>
<keyword evidence="3" id="KW-1185">Reference proteome</keyword>
<evidence type="ECO:0000313" key="2">
    <source>
        <dbReference type="EMBL" id="MDP2564445.1"/>
    </source>
</evidence>
<feature type="transmembrane region" description="Helical" evidence="1">
    <location>
        <begin position="147"/>
        <end position="164"/>
    </location>
</feature>
<accession>A0ABT9FCD0</accession>
<reference evidence="2" key="1">
    <citation type="submission" date="2023-07" db="EMBL/GenBank/DDBJ databases">
        <title>Genome content predicts the carbon catabolic preferences of heterotrophic bacteria.</title>
        <authorList>
            <person name="Gralka M."/>
        </authorList>
    </citation>
    <scope>NUCLEOTIDE SEQUENCE</scope>
    <source>
        <strain evidence="2">4G09</strain>
    </source>
</reference>
<evidence type="ECO:0000256" key="1">
    <source>
        <dbReference type="SAM" id="Phobius"/>
    </source>
</evidence>
<dbReference type="EMBL" id="JAUYVT010000004">
    <property type="protein sequence ID" value="MDP2564445.1"/>
    <property type="molecule type" value="Genomic_DNA"/>
</dbReference>
<feature type="transmembrane region" description="Helical" evidence="1">
    <location>
        <begin position="78"/>
        <end position="95"/>
    </location>
</feature>
<gene>
    <name evidence="2" type="ORF">Q8W34_07345</name>
</gene>
<dbReference type="Proteomes" id="UP001177212">
    <property type="component" value="Unassembled WGS sequence"/>
</dbReference>
<comment type="caution">
    <text evidence="2">The sequence shown here is derived from an EMBL/GenBank/DDBJ whole genome shotgun (WGS) entry which is preliminary data.</text>
</comment>
<evidence type="ECO:0000313" key="3">
    <source>
        <dbReference type="Proteomes" id="UP001177212"/>
    </source>
</evidence>
<keyword evidence="1" id="KW-0812">Transmembrane</keyword>
<feature type="transmembrane region" description="Helical" evidence="1">
    <location>
        <begin position="7"/>
        <end position="25"/>
    </location>
</feature>
<keyword evidence="1" id="KW-0472">Membrane</keyword>